<feature type="region of interest" description="Disordered" evidence="3">
    <location>
        <begin position="737"/>
        <end position="756"/>
    </location>
</feature>
<dbReference type="Gene3D" id="1.10.30.10">
    <property type="entry name" value="High mobility group box domain"/>
    <property type="match status" value="2"/>
</dbReference>
<feature type="region of interest" description="Disordered" evidence="3">
    <location>
        <begin position="609"/>
        <end position="680"/>
    </location>
</feature>
<dbReference type="GO" id="GO:0003677">
    <property type="term" value="F:DNA binding"/>
    <property type="evidence" value="ECO:0007669"/>
    <property type="project" value="UniProtKB-UniRule"/>
</dbReference>
<protein>
    <recommendedName>
        <fullName evidence="4">HMG box domain-containing protein</fullName>
    </recommendedName>
</protein>
<dbReference type="PROSITE" id="PS50118">
    <property type="entry name" value="HMG_BOX_2"/>
    <property type="match status" value="2"/>
</dbReference>
<organism evidence="5 6">
    <name type="scientific">Papiliotrema laurentii</name>
    <name type="common">Cryptococcus laurentii</name>
    <dbReference type="NCBI Taxonomy" id="5418"/>
    <lineage>
        <taxon>Eukaryota</taxon>
        <taxon>Fungi</taxon>
        <taxon>Dikarya</taxon>
        <taxon>Basidiomycota</taxon>
        <taxon>Agaricomycotina</taxon>
        <taxon>Tremellomycetes</taxon>
        <taxon>Tremellales</taxon>
        <taxon>Rhynchogastremaceae</taxon>
        <taxon>Papiliotrema</taxon>
    </lineage>
</organism>
<reference evidence="5" key="1">
    <citation type="submission" date="2023-02" db="EMBL/GenBank/DDBJ databases">
        <title>Identification and recombinant expression of a fungal hydrolase from Papiliotrema laurentii that hydrolyzes apple cutin and clears colloidal polyester polyurethane.</title>
        <authorList>
            <consortium name="DOE Joint Genome Institute"/>
            <person name="Roman V.A."/>
            <person name="Bojanowski C."/>
            <person name="Crable B.R."/>
            <person name="Wagner D.N."/>
            <person name="Hung C.S."/>
            <person name="Nadeau L.J."/>
            <person name="Schratz L."/>
            <person name="Haridas S."/>
            <person name="Pangilinan J."/>
            <person name="Lipzen A."/>
            <person name="Na H."/>
            <person name="Yan M."/>
            <person name="Ng V."/>
            <person name="Grigoriev I.V."/>
            <person name="Spatafora J.W."/>
            <person name="Barlow D."/>
            <person name="Biffinger J."/>
            <person name="Kelley-Loughnane N."/>
            <person name="Varaljay V.A."/>
            <person name="Crookes-Goodson W.J."/>
        </authorList>
    </citation>
    <scope>NUCLEOTIDE SEQUENCE</scope>
    <source>
        <strain evidence="5">5307AH</strain>
    </source>
</reference>
<gene>
    <name evidence="5" type="ORF">DB88DRAFT_475231</name>
</gene>
<evidence type="ECO:0000256" key="2">
    <source>
        <dbReference type="PROSITE-ProRule" id="PRU00267"/>
    </source>
</evidence>
<dbReference type="Proteomes" id="UP001182556">
    <property type="component" value="Unassembled WGS sequence"/>
</dbReference>
<evidence type="ECO:0000313" key="6">
    <source>
        <dbReference type="Proteomes" id="UP001182556"/>
    </source>
</evidence>
<feature type="compositionally biased region" description="Polar residues" evidence="3">
    <location>
        <begin position="142"/>
        <end position="151"/>
    </location>
</feature>
<keyword evidence="2" id="KW-0539">Nucleus</keyword>
<feature type="compositionally biased region" description="Polar residues" evidence="3">
    <location>
        <begin position="17"/>
        <end position="26"/>
    </location>
</feature>
<evidence type="ECO:0000313" key="5">
    <source>
        <dbReference type="EMBL" id="KAK1921340.1"/>
    </source>
</evidence>
<dbReference type="PANTHER" id="PTHR48112:SF22">
    <property type="entry name" value="MITOCHONDRIAL TRANSCRIPTION FACTOR A, ISOFORM B"/>
    <property type="match status" value="1"/>
</dbReference>
<dbReference type="InterPro" id="IPR050342">
    <property type="entry name" value="HMGB"/>
</dbReference>
<feature type="domain" description="HMG box" evidence="4">
    <location>
        <begin position="496"/>
        <end position="581"/>
    </location>
</feature>
<evidence type="ECO:0000256" key="1">
    <source>
        <dbReference type="ARBA" id="ARBA00023125"/>
    </source>
</evidence>
<comment type="caution">
    <text evidence="5">The sequence shown here is derived from an EMBL/GenBank/DDBJ whole genome shotgun (WGS) entry which is preliminary data.</text>
</comment>
<feature type="compositionally biased region" description="Low complexity" evidence="3">
    <location>
        <begin position="233"/>
        <end position="244"/>
    </location>
</feature>
<feature type="compositionally biased region" description="Low complexity" evidence="3">
    <location>
        <begin position="624"/>
        <end position="633"/>
    </location>
</feature>
<feature type="region of interest" description="Disordered" evidence="3">
    <location>
        <begin position="1"/>
        <end position="388"/>
    </location>
</feature>
<dbReference type="AlphaFoldDB" id="A0AAD9FJ99"/>
<feature type="compositionally biased region" description="Low complexity" evidence="3">
    <location>
        <begin position="851"/>
        <end position="873"/>
    </location>
</feature>
<dbReference type="PANTHER" id="PTHR48112">
    <property type="entry name" value="HIGH MOBILITY GROUP PROTEIN DSP1"/>
    <property type="match status" value="1"/>
</dbReference>
<dbReference type="SMART" id="SM00398">
    <property type="entry name" value="HMG"/>
    <property type="match status" value="2"/>
</dbReference>
<feature type="compositionally biased region" description="Polar residues" evidence="3">
    <location>
        <begin position="245"/>
        <end position="260"/>
    </location>
</feature>
<feature type="compositionally biased region" description="Low complexity" evidence="3">
    <location>
        <begin position="1"/>
        <end position="16"/>
    </location>
</feature>
<feature type="compositionally biased region" description="Basic and acidic residues" evidence="3">
    <location>
        <begin position="328"/>
        <end position="343"/>
    </location>
</feature>
<dbReference type="GO" id="GO:0005634">
    <property type="term" value="C:nucleus"/>
    <property type="evidence" value="ECO:0007669"/>
    <property type="project" value="UniProtKB-UniRule"/>
</dbReference>
<feature type="DNA-binding region" description="HMG box" evidence="2">
    <location>
        <begin position="496"/>
        <end position="581"/>
    </location>
</feature>
<proteinExistence type="predicted"/>
<name>A0AAD9FJ99_PAPLA</name>
<evidence type="ECO:0000256" key="3">
    <source>
        <dbReference type="SAM" id="MobiDB-lite"/>
    </source>
</evidence>
<feature type="region of interest" description="Disordered" evidence="3">
    <location>
        <begin position="477"/>
        <end position="496"/>
    </location>
</feature>
<feature type="compositionally biased region" description="Low complexity" evidence="3">
    <location>
        <begin position="124"/>
        <end position="140"/>
    </location>
</feature>
<dbReference type="InterPro" id="IPR009071">
    <property type="entry name" value="HMG_box_dom"/>
</dbReference>
<feature type="compositionally biased region" description="Low complexity" evidence="3">
    <location>
        <begin position="287"/>
        <end position="319"/>
    </location>
</feature>
<evidence type="ECO:0000259" key="4">
    <source>
        <dbReference type="PROSITE" id="PS50118"/>
    </source>
</evidence>
<feature type="DNA-binding region" description="HMG box" evidence="2">
    <location>
        <begin position="381"/>
        <end position="461"/>
    </location>
</feature>
<dbReference type="SUPFAM" id="SSF47095">
    <property type="entry name" value="HMG-box"/>
    <property type="match status" value="2"/>
</dbReference>
<accession>A0AAD9FJ99</accession>
<feature type="compositionally biased region" description="Low complexity" evidence="3">
    <location>
        <begin position="100"/>
        <end position="110"/>
    </location>
</feature>
<dbReference type="InterPro" id="IPR036910">
    <property type="entry name" value="HMG_box_dom_sf"/>
</dbReference>
<keyword evidence="1 2" id="KW-0238">DNA-binding</keyword>
<dbReference type="EMBL" id="JAODAN010000011">
    <property type="protein sequence ID" value="KAK1921340.1"/>
    <property type="molecule type" value="Genomic_DNA"/>
</dbReference>
<sequence length="914" mass="97467">MYASHQQHSQHQRSSSNPRQYSSTDLTPVAGDARRDDPTQVYQEGYTGYSQSGSYPGMTNVNYQYNQGIGLPSYSTASPVNPSRRTSAGKPAGTPPASAPPAGANPSPGSRYYPATQGTPDPNQAMSAPSPYQPSSAPPQVGSHQQSQPQTAHPYGGGYYNYYDHQHQQGQWPSHYGQQGSFPQPSARQAQSASTTPQTAVPETQHRTQQPASASYDYSQYQGYNAHDRTASTTHQQQQWPTPTSASSRYSISSQGTGAQPWQGYPSHHGVPQPVTSHHINQGGVMSGQYAGWQQQQQWSAQGYGYPPATPHTATNPAAGVPPAHLAIKKDSKDYDGLGKRAAESGTEDEEEKDGKKKKGKKEEVEKPVPKPPAKSHLHPPRQAQSMWQLFFTDELNKAKAAAASGNSPGGTPHHAKLNVAQIAKDAGIAYANLTPEQKAYYVGKVQESKDQYAKDLAAWQATLTPEDIRVENAFRAQQRKEGKSRKGNLKDPNAPKKPLSAYFLFLKGIREDDALRARVWGDETETTKQSVLAAERWRSLTDEEKKVFTRTLYLDANDQPFLSQAEKDKQEYEAARKIYEEDAAARARGEDVPTRTYPEPAVEVPKPVIKDVKPGDPIPPNETPLLTTTPKTDAVKDEDSSMFPSFLSEHAPSSDPVGISGSAGGQEASTGIDFGFSDPLDMEFGGFPNVNTGRTNGESGDWGNLTNLMGEETKPAAGANGNVSVAPGLDEAVAETGADGTEEQTLPKSESEVQEVARAAEGQLAVPQELEQTHSVPVEAEASANASGVPTEEVNELPKTDLPHVVDEINAPSGEPAQVSAVDAEASDPAGNPDPQSAPEAPGARQNGQDISIFADSASEAAEASPKGASPAIDAPVAANVPEGTTVEPATDASAETEDTPAIETEAPAADGV</sequence>
<keyword evidence="6" id="KW-1185">Reference proteome</keyword>
<feature type="compositionally biased region" description="Polar residues" evidence="3">
    <location>
        <begin position="48"/>
        <end position="86"/>
    </location>
</feature>
<feature type="region of interest" description="Disordered" evidence="3">
    <location>
        <begin position="807"/>
        <end position="914"/>
    </location>
</feature>
<feature type="compositionally biased region" description="Polar residues" evidence="3">
    <location>
        <begin position="168"/>
        <end position="223"/>
    </location>
</feature>
<feature type="domain" description="HMG box" evidence="4">
    <location>
        <begin position="381"/>
        <end position="461"/>
    </location>
</feature>